<name>U5DPE9_9CHRO</name>
<keyword evidence="1" id="KW-0812">Transmembrane</keyword>
<comment type="caution">
    <text evidence="2">The sequence shown here is derived from an EMBL/GenBank/DDBJ whole genome shotgun (WGS) entry which is preliminary data.</text>
</comment>
<evidence type="ECO:0000313" key="2">
    <source>
        <dbReference type="EMBL" id="ERN42479.1"/>
    </source>
</evidence>
<dbReference type="RefSeq" id="WP_022604900.1">
    <property type="nucleotide sequence ID" value="NZ_ASSJ01000017.1"/>
</dbReference>
<organism evidence="2 3">
    <name type="scientific">Rubidibacter lacunae KORDI 51-2</name>
    <dbReference type="NCBI Taxonomy" id="582515"/>
    <lineage>
        <taxon>Bacteria</taxon>
        <taxon>Bacillati</taxon>
        <taxon>Cyanobacteriota</taxon>
        <taxon>Cyanophyceae</taxon>
        <taxon>Oscillatoriophycideae</taxon>
        <taxon>Chroococcales</taxon>
        <taxon>Aphanothecaceae</taxon>
        <taxon>Rubidibacter</taxon>
    </lineage>
</organism>
<protein>
    <submittedName>
        <fullName evidence="2">Uncharacterized protein</fullName>
    </submittedName>
</protein>
<keyword evidence="1" id="KW-0472">Membrane</keyword>
<evidence type="ECO:0000313" key="3">
    <source>
        <dbReference type="Proteomes" id="UP000016960"/>
    </source>
</evidence>
<evidence type="ECO:0000256" key="1">
    <source>
        <dbReference type="SAM" id="Phobius"/>
    </source>
</evidence>
<sequence>MPASLLVCSQLFAWLQQHFRHQDLRHLITLAWMVLGLIGSARLNLIA</sequence>
<proteinExistence type="predicted"/>
<dbReference type="EMBL" id="ASSJ01000017">
    <property type="protein sequence ID" value="ERN42479.1"/>
    <property type="molecule type" value="Genomic_DNA"/>
</dbReference>
<dbReference type="AlphaFoldDB" id="U5DPE9"/>
<dbReference type="InParanoid" id="U5DPE9"/>
<reference evidence="2 3" key="1">
    <citation type="submission" date="2013-05" db="EMBL/GenBank/DDBJ databases">
        <title>Draft genome sequence of Rubidibacter lacunae KORDI 51-2.</title>
        <authorList>
            <person name="Choi D.H."/>
            <person name="Noh J.H."/>
            <person name="Kwon K.-K."/>
            <person name="Lee J.-H."/>
            <person name="Ryu J.-Y."/>
        </authorList>
    </citation>
    <scope>NUCLEOTIDE SEQUENCE [LARGE SCALE GENOMIC DNA]</scope>
    <source>
        <strain evidence="2 3">KORDI 51-2</strain>
    </source>
</reference>
<dbReference type="Proteomes" id="UP000016960">
    <property type="component" value="Unassembled WGS sequence"/>
</dbReference>
<accession>U5DPE9</accession>
<gene>
    <name evidence="2" type="ORF">KR51_00007910</name>
</gene>
<feature type="transmembrane region" description="Helical" evidence="1">
    <location>
        <begin position="25"/>
        <end position="45"/>
    </location>
</feature>
<keyword evidence="3" id="KW-1185">Reference proteome</keyword>
<keyword evidence="1" id="KW-1133">Transmembrane helix</keyword>
<dbReference type="OrthoDB" id="9996035at2"/>